<accession>A0AAV6Q2Z6</accession>
<sequence>MATLRVRSLTAHQSQRRLAHGAHVGTPRRDWPNAAGDAIGRGGIGRDKGTKRRLTR</sequence>
<proteinExistence type="predicted"/>
<evidence type="ECO:0000313" key="2">
    <source>
        <dbReference type="EMBL" id="KAG7481892.1"/>
    </source>
</evidence>
<gene>
    <name evidence="2" type="ORF">JOB18_007624</name>
</gene>
<comment type="caution">
    <text evidence="2">The sequence shown here is derived from an EMBL/GenBank/DDBJ whole genome shotgun (WGS) entry which is preliminary data.</text>
</comment>
<keyword evidence="3" id="KW-1185">Reference proteome</keyword>
<protein>
    <submittedName>
        <fullName evidence="2">Uncharacterized protein</fullName>
    </submittedName>
</protein>
<organism evidence="2 3">
    <name type="scientific">Solea senegalensis</name>
    <name type="common">Senegalese sole</name>
    <dbReference type="NCBI Taxonomy" id="28829"/>
    <lineage>
        <taxon>Eukaryota</taxon>
        <taxon>Metazoa</taxon>
        <taxon>Chordata</taxon>
        <taxon>Craniata</taxon>
        <taxon>Vertebrata</taxon>
        <taxon>Euteleostomi</taxon>
        <taxon>Actinopterygii</taxon>
        <taxon>Neopterygii</taxon>
        <taxon>Teleostei</taxon>
        <taxon>Neoteleostei</taxon>
        <taxon>Acanthomorphata</taxon>
        <taxon>Carangaria</taxon>
        <taxon>Pleuronectiformes</taxon>
        <taxon>Pleuronectoidei</taxon>
        <taxon>Soleidae</taxon>
        <taxon>Solea</taxon>
    </lineage>
</organism>
<dbReference type="Proteomes" id="UP000693946">
    <property type="component" value="Linkage Group LG7"/>
</dbReference>
<dbReference type="AlphaFoldDB" id="A0AAV6Q2Z6"/>
<dbReference type="EMBL" id="JAGKHQ010000019">
    <property type="protein sequence ID" value="KAG7481892.1"/>
    <property type="molecule type" value="Genomic_DNA"/>
</dbReference>
<evidence type="ECO:0000313" key="3">
    <source>
        <dbReference type="Proteomes" id="UP000693946"/>
    </source>
</evidence>
<feature type="region of interest" description="Disordered" evidence="1">
    <location>
        <begin position="1"/>
        <end position="56"/>
    </location>
</feature>
<evidence type="ECO:0000256" key="1">
    <source>
        <dbReference type="SAM" id="MobiDB-lite"/>
    </source>
</evidence>
<reference evidence="2 3" key="1">
    <citation type="journal article" date="2021" name="Sci. Rep.">
        <title>Chromosome anchoring in Senegalese sole (Solea senegalensis) reveals sex-associated markers and genome rearrangements in flatfish.</title>
        <authorList>
            <person name="Guerrero-Cozar I."/>
            <person name="Gomez-Garrido J."/>
            <person name="Berbel C."/>
            <person name="Martinez-Blanch J.F."/>
            <person name="Alioto T."/>
            <person name="Claros M.G."/>
            <person name="Gagnaire P.A."/>
            <person name="Manchado M."/>
        </authorList>
    </citation>
    <scope>NUCLEOTIDE SEQUENCE [LARGE SCALE GENOMIC DNA]</scope>
    <source>
        <strain evidence="2">Sse05_10M</strain>
    </source>
</reference>
<name>A0AAV6Q2Z6_SOLSE</name>